<evidence type="ECO:0008006" key="5">
    <source>
        <dbReference type="Google" id="ProtNLM"/>
    </source>
</evidence>
<reference evidence="3" key="1">
    <citation type="submission" date="2021-01" db="EMBL/GenBank/DDBJ databases">
        <authorList>
            <person name="Bezrukov I."/>
        </authorList>
    </citation>
    <scope>NUCLEOTIDE SEQUENCE</scope>
</reference>
<proteinExistence type="predicted"/>
<evidence type="ECO:0000313" key="4">
    <source>
        <dbReference type="Proteomes" id="UP000682877"/>
    </source>
</evidence>
<dbReference type="Proteomes" id="UP000682877">
    <property type="component" value="Chromosome 7"/>
</dbReference>
<feature type="transmembrane region" description="Helical" evidence="2">
    <location>
        <begin position="119"/>
        <end position="139"/>
    </location>
</feature>
<organism evidence="3 4">
    <name type="scientific">Arabidopsis arenosa</name>
    <name type="common">Sand rock-cress</name>
    <name type="synonym">Cardaminopsis arenosa</name>
    <dbReference type="NCBI Taxonomy" id="38785"/>
    <lineage>
        <taxon>Eukaryota</taxon>
        <taxon>Viridiplantae</taxon>
        <taxon>Streptophyta</taxon>
        <taxon>Embryophyta</taxon>
        <taxon>Tracheophyta</taxon>
        <taxon>Spermatophyta</taxon>
        <taxon>Magnoliopsida</taxon>
        <taxon>eudicotyledons</taxon>
        <taxon>Gunneridae</taxon>
        <taxon>Pentapetalae</taxon>
        <taxon>rosids</taxon>
        <taxon>malvids</taxon>
        <taxon>Brassicales</taxon>
        <taxon>Brassicaceae</taxon>
        <taxon>Camelineae</taxon>
        <taxon>Arabidopsis</taxon>
    </lineage>
</organism>
<sequence length="140" mass="13816">MFDITNMRITKTRAHFVTNYAVKLAVLLIITLLLFKCTTVVAGAVAIGEGGGHASVGGGHASAGGGHAVEGGGHAVEGGGHAAGGAGGHGEEEGGHGIGRGGGIAGMVHRPATRNGGSILITPFADGSAIVFMIIFFLFN</sequence>
<dbReference type="EMBL" id="LR999457">
    <property type="protein sequence ID" value="CAE6194357.1"/>
    <property type="molecule type" value="Genomic_DNA"/>
</dbReference>
<feature type="region of interest" description="Disordered" evidence="1">
    <location>
        <begin position="80"/>
        <end position="101"/>
    </location>
</feature>
<name>A0A8S2B294_ARAAE</name>
<gene>
    <name evidence="3" type="ORF">AARE701A_LOCUS19369</name>
</gene>
<keyword evidence="2" id="KW-0472">Membrane</keyword>
<dbReference type="AlphaFoldDB" id="A0A8S2B294"/>
<feature type="transmembrane region" description="Helical" evidence="2">
    <location>
        <begin position="21"/>
        <end position="47"/>
    </location>
</feature>
<protein>
    <recommendedName>
        <fullName evidence="5">Glycine-rich protein</fullName>
    </recommendedName>
</protein>
<evidence type="ECO:0000313" key="3">
    <source>
        <dbReference type="EMBL" id="CAE6194357.1"/>
    </source>
</evidence>
<keyword evidence="4" id="KW-1185">Reference proteome</keyword>
<keyword evidence="2" id="KW-0812">Transmembrane</keyword>
<accession>A0A8S2B294</accession>
<evidence type="ECO:0000256" key="1">
    <source>
        <dbReference type="SAM" id="MobiDB-lite"/>
    </source>
</evidence>
<keyword evidence="2" id="KW-1133">Transmembrane helix</keyword>
<evidence type="ECO:0000256" key="2">
    <source>
        <dbReference type="SAM" id="Phobius"/>
    </source>
</evidence>